<evidence type="ECO:0000256" key="5">
    <source>
        <dbReference type="ARBA" id="ARBA00023242"/>
    </source>
</evidence>
<comment type="function">
    <text evidence="1">Has a role in a nucleosome assembly pathway that is required for the integrity of heterochromatin and proper chromosome segregation.</text>
</comment>
<evidence type="ECO:0000256" key="3">
    <source>
        <dbReference type="ARBA" id="ARBA00007335"/>
    </source>
</evidence>
<comment type="similarity">
    <text evidence="3">Belongs to the HIR3 family.</text>
</comment>
<feature type="region of interest" description="Disordered" evidence="6">
    <location>
        <begin position="829"/>
        <end position="868"/>
    </location>
</feature>
<feature type="compositionally biased region" description="Basic and acidic residues" evidence="6">
    <location>
        <begin position="1806"/>
        <end position="1815"/>
    </location>
</feature>
<feature type="compositionally biased region" description="Acidic residues" evidence="6">
    <location>
        <begin position="1901"/>
        <end position="1915"/>
    </location>
</feature>
<dbReference type="PANTHER" id="PTHR15502">
    <property type="entry name" value="CALCINEURIN-BINDING PROTEIN CABIN 1-RELATED"/>
    <property type="match status" value="1"/>
</dbReference>
<accession>A0A6A6SC66</accession>
<feature type="compositionally biased region" description="Polar residues" evidence="6">
    <location>
        <begin position="1746"/>
        <end position="1756"/>
    </location>
</feature>
<gene>
    <name evidence="7" type="ORF">P280DRAFT_466115</name>
</gene>
<dbReference type="InterPro" id="IPR033053">
    <property type="entry name" value="Hir3/CABIN1"/>
</dbReference>
<feature type="compositionally biased region" description="Basic and acidic residues" evidence="6">
    <location>
        <begin position="1965"/>
        <end position="1984"/>
    </location>
</feature>
<name>A0A6A6SC66_9PLEO</name>
<evidence type="ECO:0000256" key="6">
    <source>
        <dbReference type="SAM" id="MobiDB-lite"/>
    </source>
</evidence>
<dbReference type="EMBL" id="MU006778">
    <property type="protein sequence ID" value="KAF2644852.1"/>
    <property type="molecule type" value="Genomic_DNA"/>
</dbReference>
<comment type="subcellular location">
    <subcellularLocation>
        <location evidence="2">Nucleus</location>
    </subcellularLocation>
</comment>
<dbReference type="OrthoDB" id="77564at2759"/>
<evidence type="ECO:0000313" key="7">
    <source>
        <dbReference type="EMBL" id="KAF2644852.1"/>
    </source>
</evidence>
<feature type="compositionally biased region" description="Polar residues" evidence="6">
    <location>
        <begin position="1859"/>
        <end position="1874"/>
    </location>
</feature>
<feature type="compositionally biased region" description="Polar residues" evidence="6">
    <location>
        <begin position="852"/>
        <end position="868"/>
    </location>
</feature>
<feature type="compositionally biased region" description="Basic and acidic residues" evidence="6">
    <location>
        <begin position="1925"/>
        <end position="1934"/>
    </location>
</feature>
<organism evidence="7 8">
    <name type="scientific">Massarina eburnea CBS 473.64</name>
    <dbReference type="NCBI Taxonomy" id="1395130"/>
    <lineage>
        <taxon>Eukaryota</taxon>
        <taxon>Fungi</taxon>
        <taxon>Dikarya</taxon>
        <taxon>Ascomycota</taxon>
        <taxon>Pezizomycotina</taxon>
        <taxon>Dothideomycetes</taxon>
        <taxon>Pleosporomycetidae</taxon>
        <taxon>Pleosporales</taxon>
        <taxon>Massarineae</taxon>
        <taxon>Massarinaceae</taxon>
        <taxon>Massarina</taxon>
    </lineage>
</organism>
<reference evidence="7" key="1">
    <citation type="journal article" date="2020" name="Stud. Mycol.">
        <title>101 Dothideomycetes genomes: a test case for predicting lifestyles and emergence of pathogens.</title>
        <authorList>
            <person name="Haridas S."/>
            <person name="Albert R."/>
            <person name="Binder M."/>
            <person name="Bloem J."/>
            <person name="Labutti K."/>
            <person name="Salamov A."/>
            <person name="Andreopoulos B."/>
            <person name="Baker S."/>
            <person name="Barry K."/>
            <person name="Bills G."/>
            <person name="Bluhm B."/>
            <person name="Cannon C."/>
            <person name="Castanera R."/>
            <person name="Culley D."/>
            <person name="Daum C."/>
            <person name="Ezra D."/>
            <person name="Gonzalez J."/>
            <person name="Henrissat B."/>
            <person name="Kuo A."/>
            <person name="Liang C."/>
            <person name="Lipzen A."/>
            <person name="Lutzoni F."/>
            <person name="Magnuson J."/>
            <person name="Mondo S."/>
            <person name="Nolan M."/>
            <person name="Ohm R."/>
            <person name="Pangilinan J."/>
            <person name="Park H.-J."/>
            <person name="Ramirez L."/>
            <person name="Alfaro M."/>
            <person name="Sun H."/>
            <person name="Tritt A."/>
            <person name="Yoshinaga Y."/>
            <person name="Zwiers L.-H."/>
            <person name="Turgeon B."/>
            <person name="Goodwin S."/>
            <person name="Spatafora J."/>
            <person name="Crous P."/>
            <person name="Grigoriev I."/>
        </authorList>
    </citation>
    <scope>NUCLEOTIDE SEQUENCE</scope>
    <source>
        <strain evidence="7">CBS 473.64</strain>
    </source>
</reference>
<sequence length="1990" mass="222420">MSTWHALNVESDHEEEDEVDDTKEIQIEEALKLYQTALKLHSEGPPAFERAAVAYKELFDSEIFKYDESLSEYKRHELYADTLVFDSILQDDYETGPVQSVGGNESAPNTLPQILHLSYKNHGQFLLETMQHWVREHGPVVQQLGASQTAGALAYFAEALDKEDTDLDLWLRTASVAAMLGSQRITRFCLEAVLDGNDELYDNLLPLPGLEEGFAGQQLRELVAKLEDSLSLMQSPLSTMKRKKLSETLKKRLNPYPFAPLPADITAPTSLQALVRPPERVIIIPTKWNWAGVGESILRHYMAEQNGLTDNVPSGSCLNFNTPPYDLDQSNRAVSEAVVEEVAAEIPQESPQPEPEKPVAATLDGAAPTARDGDDTVMEDQNTTAAKPDEGGSAMPAEAIALSSRKRSTDSAGLPETAEGSRTRSKRLKAREITETTAGADAAGHDSNKQQEDRLWAVNHADQCLCEVINDMSVRLGVDTLGSLHSLRRLVTGPTSEASVGDSVDRAACDIYAALRKSGSSIAPVLLSAEPVDLGGASREAGLNAFLGHSKAGNGQACVKPTLQSEQLATFVHGINDSWLSTKEVAFAWLEMLLSPNSLLASESSANGSKSSYIQYRWAEDLKRHLVQIIVNLDDFIHEVMSDRIERLNTRVLKARQESREYHFTEFDKAQTEILETLFELHLDVYSLIKHPNSGVDTSRKTLQNDSLERWASLSREAMQLRSDCESDVSMDQLALRHIWASVFQMSVNDDVHPEHVIYAMEELKAIFDNLDAETIQVQNNAVMPELSTAAVDRELVRISMKDFFLKVFDTDEKDPVAVIESLEPIVEATPRLDPADESDSNGNDDAHPESRSPSTVGHTDAAMQQATQPAHVKEMKKFLDSASVNLRLSLWQRLREAYEGIEYPPRVLSCYLRSIETLTAEFRTSTYQECALPERHTKLISRLRIVDEIVVKLLQIIRSEADAFACLSYEHMQASMSAVFQLLRILSGTNFLQDQIRIGQFPHPRIEGLSSGTFVNMINRLNDMQMRLWTLQYYLLKEGMSQNPKDFPIPSDEAFEFLRHVHHATGVRCFSHSAGRLFLRLAKDELLRLNNVTEASNLDNELSQVLYDLYGLKTFVDPLDGQEYGSVPDILERKTATSLLPFIMSQAEKVGIKDVSKHDIKTTIEKVHGALGRPKANEDISLNRKMITTYFRSPINPVDLFSCLKGVSPLTTKHIPTENSVPASLGWFFLMGNISLNKFRSQKRQAPGSTEDLNFAQAFFLQDLEYSAEHWESWYRIAQAKDSELEESVLWNTDKMNNNSVDLVNYQRAAIHCYTMAVACAVRDADLSPQTRAKTARMYMEFGNRIYASTTEPFSMNAYAIKDTEHKYYSGSLTQNVYQDVPFRPLSTYTAWKIASVLFKRASRGDPKRWWNYYMLGKCLWKMYCAKADAVSANQGAPPPVNDGPTWEDVCDAIANAIETLPEKKERGREPVLEPHYKLVSITHKLFQRKVIDHKKGAEILQKTPFAKDLSPDGAEDWERYMLAVLKALRATDKSSWHHRIIARAAHVIYDDNPNMIVAIAAKQELSQQIFTKTMSVQVWKPEHERPGRHFVFTTRYTRFFIHLLDQTNDKTGMELLAKRVRKKQTDFFEHGKLWQELCTRYLRLLRRTGQIPDGHEDTVFRALTYDEYNIVATRLETWGQNPATQNGTLDILRDVVDLKRLNNGLMKPVLIDDLLGDTFALLYATVGPTLQPLPSEQPKIQAAPSGSAQQSNGAPYMSSLMQVQVDGNSESSPFNLFHPSQLNQPPLPPQQADTVTKSRPKPVGRREIQRRAETCAQKPAGAVAPVAIPIRSPPPSMSAKLPLTTDVTRPSPEKQPSFEQPSSTVMNEHPTAVSNSGTVTAAASVTNVDSAPASVHDSADDESELSELDESEVQEIGQEAMVDLERERERGNLRSASVTSRPSLFPGLLTHKRDTGSGAAGGKAEEKHEAGSEDEQEVKGEGDDMDTS</sequence>
<dbReference type="PANTHER" id="PTHR15502:SF7">
    <property type="entry name" value="CALCINEURIN-BINDING PROTEIN CABIN-1"/>
    <property type="match status" value="1"/>
</dbReference>
<dbReference type="GO" id="GO:0006325">
    <property type="term" value="P:chromatin organization"/>
    <property type="evidence" value="ECO:0007669"/>
    <property type="project" value="InterPro"/>
</dbReference>
<protein>
    <recommendedName>
        <fullName evidence="4">Histone transcription regulator 3 homolog</fullName>
    </recommendedName>
</protein>
<dbReference type="Proteomes" id="UP000799753">
    <property type="component" value="Unassembled WGS sequence"/>
</dbReference>
<dbReference type="GO" id="GO:0005634">
    <property type="term" value="C:nucleus"/>
    <property type="evidence" value="ECO:0007669"/>
    <property type="project" value="UniProtKB-SubCell"/>
</dbReference>
<feature type="compositionally biased region" description="Low complexity" evidence="6">
    <location>
        <begin position="1821"/>
        <end position="1832"/>
    </location>
</feature>
<proteinExistence type="inferred from homology"/>
<feature type="compositionally biased region" description="Polar residues" evidence="6">
    <location>
        <begin position="1769"/>
        <end position="1782"/>
    </location>
</feature>
<feature type="region of interest" description="Disordered" evidence="6">
    <location>
        <begin position="1769"/>
        <end position="1874"/>
    </location>
</feature>
<evidence type="ECO:0000256" key="4">
    <source>
        <dbReference type="ARBA" id="ARBA00014848"/>
    </source>
</evidence>
<feature type="region of interest" description="Disordered" evidence="6">
    <location>
        <begin position="403"/>
        <end position="448"/>
    </location>
</feature>
<evidence type="ECO:0000256" key="2">
    <source>
        <dbReference type="ARBA" id="ARBA00004123"/>
    </source>
</evidence>
<keyword evidence="8" id="KW-1185">Reference proteome</keyword>
<dbReference type="GO" id="GO:0031491">
    <property type="term" value="F:nucleosome binding"/>
    <property type="evidence" value="ECO:0007669"/>
    <property type="project" value="TreeGrafter"/>
</dbReference>
<feature type="region of interest" description="Disordered" evidence="6">
    <location>
        <begin position="1736"/>
        <end position="1756"/>
    </location>
</feature>
<evidence type="ECO:0000256" key="1">
    <source>
        <dbReference type="ARBA" id="ARBA00002687"/>
    </source>
</evidence>
<keyword evidence="5" id="KW-0539">Nucleus</keyword>
<evidence type="ECO:0000313" key="8">
    <source>
        <dbReference type="Proteomes" id="UP000799753"/>
    </source>
</evidence>
<dbReference type="GO" id="GO:0000417">
    <property type="term" value="C:HIR complex"/>
    <property type="evidence" value="ECO:0007669"/>
    <property type="project" value="TreeGrafter"/>
</dbReference>
<feature type="region of interest" description="Disordered" evidence="6">
    <location>
        <begin position="1890"/>
        <end position="1990"/>
    </location>
</feature>